<reference evidence="1 2" key="1">
    <citation type="submission" date="2019-03" db="EMBL/GenBank/DDBJ databases">
        <title>Genomic Encyclopedia of Type Strains, Phase IV (KMG-IV): sequencing the most valuable type-strain genomes for metagenomic binning, comparative biology and taxonomic classification.</title>
        <authorList>
            <person name="Goeker M."/>
        </authorList>
    </citation>
    <scope>NUCLEOTIDE SEQUENCE [LARGE SCALE GENOMIC DNA]</scope>
    <source>
        <strain evidence="1 2">DSM 100451</strain>
    </source>
</reference>
<proteinExistence type="predicted"/>
<dbReference type="RefSeq" id="WP_058965499.1">
    <property type="nucleotide sequence ID" value="NZ_CABKVM010000018.1"/>
</dbReference>
<name>A0A4R1QTW7_9FIRM</name>
<dbReference type="OrthoDB" id="3183892at2"/>
<dbReference type="Pfam" id="PF16163">
    <property type="entry name" value="DUF4869"/>
    <property type="match status" value="1"/>
</dbReference>
<comment type="caution">
    <text evidence="1">The sequence shown here is derived from an EMBL/GenBank/DDBJ whole genome shotgun (WGS) entry which is preliminary data.</text>
</comment>
<evidence type="ECO:0000313" key="2">
    <source>
        <dbReference type="Proteomes" id="UP000295184"/>
    </source>
</evidence>
<dbReference type="STRING" id="1650663.GCA_001486665_02515"/>
<dbReference type="Proteomes" id="UP000295184">
    <property type="component" value="Unassembled WGS sequence"/>
</dbReference>
<sequence>MLKIFFGTMPEAIYNTSMYFDNVYLDKWITDPFAQKIIKAIDKGEVLSASAIKSKALGVIPVTGLSGGVKTLLLIRNEPQKIFNASTCGDNCARWILEIAKECKQDVVINLYHIMDFGSKPFELEILNNHKIIHSMEELVEPAGFFIKEGMIT</sequence>
<protein>
    <submittedName>
        <fullName evidence="1">Uncharacterized protein DUF4869</fullName>
    </submittedName>
</protein>
<organism evidence="1 2">
    <name type="scientific">Allofournierella massiliensis</name>
    <dbReference type="NCBI Taxonomy" id="1650663"/>
    <lineage>
        <taxon>Bacteria</taxon>
        <taxon>Bacillati</taxon>
        <taxon>Bacillota</taxon>
        <taxon>Clostridia</taxon>
        <taxon>Eubacteriales</taxon>
        <taxon>Oscillospiraceae</taxon>
        <taxon>Allofournierella</taxon>
    </lineage>
</organism>
<dbReference type="AlphaFoldDB" id="A0A4R1QTW7"/>
<dbReference type="GeneID" id="97382487"/>
<accession>A0A4R1QTW7</accession>
<dbReference type="EMBL" id="SLUM01000031">
    <property type="protein sequence ID" value="TCL53570.1"/>
    <property type="molecule type" value="Genomic_DNA"/>
</dbReference>
<gene>
    <name evidence="1" type="ORF">EDD77_13129</name>
</gene>
<evidence type="ECO:0000313" key="1">
    <source>
        <dbReference type="EMBL" id="TCL53570.1"/>
    </source>
</evidence>
<dbReference type="InterPro" id="IPR032360">
    <property type="entry name" value="DUF4869"/>
</dbReference>